<reference evidence="2 3" key="1">
    <citation type="journal article" date="2020" name="Nature">
        <title>Six reference-quality genomes reveal evolution of bat adaptations.</title>
        <authorList>
            <person name="Jebb D."/>
            <person name="Huang Z."/>
            <person name="Pippel M."/>
            <person name="Hughes G.M."/>
            <person name="Lavrichenko K."/>
            <person name="Devanna P."/>
            <person name="Winkler S."/>
            <person name="Jermiin L.S."/>
            <person name="Skirmuntt E.C."/>
            <person name="Katzourakis A."/>
            <person name="Burkitt-Gray L."/>
            <person name="Ray D.A."/>
            <person name="Sullivan K.A.M."/>
            <person name="Roscito J.G."/>
            <person name="Kirilenko B.M."/>
            <person name="Davalos L.M."/>
            <person name="Corthals A.P."/>
            <person name="Power M.L."/>
            <person name="Jones G."/>
            <person name="Ransome R.D."/>
            <person name="Dechmann D.K.N."/>
            <person name="Locatelli A.G."/>
            <person name="Puechmaille S.J."/>
            <person name="Fedrigo O."/>
            <person name="Jarvis E.D."/>
            <person name="Hiller M."/>
            <person name="Vernes S.C."/>
            <person name="Myers E.W."/>
            <person name="Teeling E.C."/>
        </authorList>
    </citation>
    <scope>NUCLEOTIDE SEQUENCE [LARGE SCALE GENOMIC DNA]</scope>
    <source>
        <strain evidence="2">MRouAeg1</strain>
        <tissue evidence="2">Muscle</tissue>
    </source>
</reference>
<protein>
    <submittedName>
        <fullName evidence="2">Uncharacterized protein</fullName>
    </submittedName>
</protein>
<accession>A0A7J8H058</accession>
<dbReference type="AlphaFoldDB" id="A0A7J8H058"/>
<sequence>MSDVTSVLRLVTGAPAQPRMGAGGQGAKPGPGLRPLPPGGGGAGGNFRVALSGPRTQQHKCGLSVPDSTQCWARLPGGPAVFGIRRVAVVPRAGNGELGTQEARASRTAGEGRGHRLSVSHLRLSGATFNLRAASGDSAES</sequence>
<comment type="caution">
    <text evidence="2">The sequence shown here is derived from an EMBL/GenBank/DDBJ whole genome shotgun (WGS) entry which is preliminary data.</text>
</comment>
<feature type="region of interest" description="Disordered" evidence="1">
    <location>
        <begin position="12"/>
        <end position="48"/>
    </location>
</feature>
<evidence type="ECO:0000256" key="1">
    <source>
        <dbReference type="SAM" id="MobiDB-lite"/>
    </source>
</evidence>
<proteinExistence type="predicted"/>
<organism evidence="2 3">
    <name type="scientific">Rousettus aegyptiacus</name>
    <name type="common">Egyptian fruit bat</name>
    <name type="synonym">Pteropus aegyptiacus</name>
    <dbReference type="NCBI Taxonomy" id="9407"/>
    <lineage>
        <taxon>Eukaryota</taxon>
        <taxon>Metazoa</taxon>
        <taxon>Chordata</taxon>
        <taxon>Craniata</taxon>
        <taxon>Vertebrata</taxon>
        <taxon>Euteleostomi</taxon>
        <taxon>Mammalia</taxon>
        <taxon>Eutheria</taxon>
        <taxon>Laurasiatheria</taxon>
        <taxon>Chiroptera</taxon>
        <taxon>Yinpterochiroptera</taxon>
        <taxon>Pteropodoidea</taxon>
        <taxon>Pteropodidae</taxon>
        <taxon>Rousettinae</taxon>
        <taxon>Rousettus</taxon>
    </lineage>
</organism>
<gene>
    <name evidence="2" type="ORF">HJG63_011138</name>
</gene>
<evidence type="ECO:0000313" key="2">
    <source>
        <dbReference type="EMBL" id="KAF6465714.1"/>
    </source>
</evidence>
<dbReference type="EMBL" id="JACASE010000005">
    <property type="protein sequence ID" value="KAF6465714.1"/>
    <property type="molecule type" value="Genomic_DNA"/>
</dbReference>
<name>A0A7J8H058_ROUAE</name>
<keyword evidence="3" id="KW-1185">Reference proteome</keyword>
<evidence type="ECO:0000313" key="3">
    <source>
        <dbReference type="Proteomes" id="UP000593571"/>
    </source>
</evidence>
<dbReference type="Proteomes" id="UP000593571">
    <property type="component" value="Unassembled WGS sequence"/>
</dbReference>